<evidence type="ECO:0000256" key="2">
    <source>
        <dbReference type="SAM" id="Phobius"/>
    </source>
</evidence>
<keyword evidence="1" id="KW-0175">Coiled coil</keyword>
<dbReference type="InterPro" id="IPR027880">
    <property type="entry name" value="DUF4635"/>
</dbReference>
<evidence type="ECO:0000313" key="3">
    <source>
        <dbReference type="Ensembl" id="ENSPTEP00000034118.1"/>
    </source>
</evidence>
<accession>A0A8C9IFL4</accession>
<dbReference type="Pfam" id="PF15466">
    <property type="entry name" value="DUF4635"/>
    <property type="match status" value="1"/>
</dbReference>
<protein>
    <submittedName>
        <fullName evidence="3">Small integral membrane protein 23</fullName>
    </submittedName>
</protein>
<dbReference type="PANTHER" id="PTHR37865">
    <property type="entry name" value="SMALL INTEGRAL MEMBRANE PROTEIN 23"/>
    <property type="match status" value="1"/>
</dbReference>
<evidence type="ECO:0000256" key="1">
    <source>
        <dbReference type="SAM" id="Coils"/>
    </source>
</evidence>
<dbReference type="Ensembl" id="ENSPTET00000046619.1">
    <property type="protein sequence ID" value="ENSPTEP00000034118.1"/>
    <property type="gene ID" value="ENSPTEG00000032437.1"/>
</dbReference>
<keyword evidence="2" id="KW-0812">Transmembrane</keyword>
<name>A0A8C9IFL4_9PRIM</name>
<keyword evidence="2" id="KW-0472">Membrane</keyword>
<keyword evidence="2" id="KW-1133">Transmembrane helix</keyword>
<feature type="coiled-coil region" evidence="1">
    <location>
        <begin position="97"/>
        <end position="127"/>
    </location>
</feature>
<dbReference type="PANTHER" id="PTHR37865:SF1">
    <property type="entry name" value="SMALL INTEGRAL MEMBRANE PROTEIN 23"/>
    <property type="match status" value="1"/>
</dbReference>
<reference evidence="3" key="1">
    <citation type="submission" date="2025-08" db="UniProtKB">
        <authorList>
            <consortium name="Ensembl"/>
        </authorList>
    </citation>
    <scope>IDENTIFICATION</scope>
</reference>
<organism evidence="3 4">
    <name type="scientific">Piliocolobus tephrosceles</name>
    <name type="common">Ugandan red Colobus</name>
    <dbReference type="NCBI Taxonomy" id="591936"/>
    <lineage>
        <taxon>Eukaryota</taxon>
        <taxon>Metazoa</taxon>
        <taxon>Chordata</taxon>
        <taxon>Craniata</taxon>
        <taxon>Vertebrata</taxon>
        <taxon>Euteleostomi</taxon>
        <taxon>Mammalia</taxon>
        <taxon>Eutheria</taxon>
        <taxon>Euarchontoglires</taxon>
        <taxon>Primates</taxon>
        <taxon>Haplorrhini</taxon>
        <taxon>Catarrhini</taxon>
        <taxon>Cercopithecidae</taxon>
        <taxon>Colobinae</taxon>
        <taxon>Piliocolobus</taxon>
    </lineage>
</organism>
<evidence type="ECO:0000313" key="4">
    <source>
        <dbReference type="Proteomes" id="UP000694416"/>
    </source>
</evidence>
<sequence length="171" mass="19795">MATQQVGSRRRVAAELVAVQLLERRRDSHCDDKKQTLLALLILVLYLSAGILGSSREVSERIRECNYYQNLVVSQGLEYQTDEPSEERIKTIRNWLKENLHVFLEKLEEEVQELEQLVRDLELWLDALLGEPHLEEHCSTHKSHMWGWAWGLREHKGGEGLPGISLSRAEL</sequence>
<feature type="transmembrane region" description="Helical" evidence="2">
    <location>
        <begin position="36"/>
        <end position="53"/>
    </location>
</feature>
<dbReference type="AlphaFoldDB" id="A0A8C9IFL4"/>
<reference evidence="3" key="2">
    <citation type="submission" date="2025-09" db="UniProtKB">
        <authorList>
            <consortium name="Ensembl"/>
        </authorList>
    </citation>
    <scope>IDENTIFICATION</scope>
</reference>
<proteinExistence type="predicted"/>
<keyword evidence="4" id="KW-1185">Reference proteome</keyword>
<dbReference type="Proteomes" id="UP000694416">
    <property type="component" value="Unplaced"/>
</dbReference>